<evidence type="ECO:0000313" key="3">
    <source>
        <dbReference type="EMBL" id="SEE42667.1"/>
    </source>
</evidence>
<proteinExistence type="predicted"/>
<keyword evidence="4" id="KW-1185">Reference proteome</keyword>
<evidence type="ECO:0000313" key="4">
    <source>
        <dbReference type="Proteomes" id="UP000183613"/>
    </source>
</evidence>
<sequence>MKFPLLGFVFSISTLAQAQTPATPPAKPLINVEVGQPTYIHRLHYKKMYSEKPFEEAVLYYYNNGVYKIISPGENHYGVYVVEGDFTDDQYRISYISLPSPDWGGNVARHDLVFKKSSQTFDQKALAQVDQNIGIQNGRFVLDKNPEQDPGPITWETHSQR</sequence>
<dbReference type="OrthoDB" id="9802489at2"/>
<dbReference type="RefSeq" id="WP_053069590.1">
    <property type="nucleotide sequence ID" value="NZ_FNUD01000002.1"/>
</dbReference>
<feature type="region of interest" description="Disordered" evidence="1">
    <location>
        <begin position="142"/>
        <end position="161"/>
    </location>
</feature>
<dbReference type="EMBL" id="FNUD01000002">
    <property type="protein sequence ID" value="SEE42667.1"/>
    <property type="molecule type" value="Genomic_DNA"/>
</dbReference>
<comment type="caution">
    <text evidence="3">The sequence shown here is derived from an EMBL/GenBank/DDBJ whole genome shotgun (WGS) entry which is preliminary data.</text>
</comment>
<organism evidence="3 4">
    <name type="scientific">Pseudomonas deceptionensis</name>
    <dbReference type="NCBI Taxonomy" id="882211"/>
    <lineage>
        <taxon>Bacteria</taxon>
        <taxon>Pseudomonadati</taxon>
        <taxon>Pseudomonadota</taxon>
        <taxon>Gammaproteobacteria</taxon>
        <taxon>Pseudomonadales</taxon>
        <taxon>Pseudomonadaceae</taxon>
        <taxon>Pseudomonas</taxon>
    </lineage>
</organism>
<reference evidence="3" key="1">
    <citation type="submission" date="2016-10" db="EMBL/GenBank/DDBJ databases">
        <authorList>
            <person name="Varghese N."/>
            <person name="Submissions S."/>
        </authorList>
    </citation>
    <scope>NUCLEOTIDE SEQUENCE [LARGE SCALE GENOMIC DNA]</scope>
    <source>
        <strain evidence="3">LMG 25555</strain>
    </source>
</reference>
<evidence type="ECO:0000256" key="2">
    <source>
        <dbReference type="SAM" id="SignalP"/>
    </source>
</evidence>
<feature type="signal peptide" evidence="2">
    <location>
        <begin position="1"/>
        <end position="18"/>
    </location>
</feature>
<keyword evidence="2" id="KW-0732">Signal</keyword>
<gene>
    <name evidence="3" type="ORF">SAMN04489800_0791</name>
</gene>
<dbReference type="PATRIC" id="fig|882211.3.peg.4674"/>
<evidence type="ECO:0000256" key="1">
    <source>
        <dbReference type="SAM" id="MobiDB-lite"/>
    </source>
</evidence>
<feature type="chain" id="PRO_5009776985" evidence="2">
    <location>
        <begin position="19"/>
        <end position="161"/>
    </location>
</feature>
<name>A0A0J6G5H6_PSEDM</name>
<dbReference type="AlphaFoldDB" id="A0A0J6G5H6"/>
<dbReference type="Proteomes" id="UP000183613">
    <property type="component" value="Unassembled WGS sequence"/>
</dbReference>
<protein>
    <submittedName>
        <fullName evidence="3">Uncharacterized protein</fullName>
    </submittedName>
</protein>
<accession>A0A0J6G5H6</accession>